<evidence type="ECO:0000313" key="3">
    <source>
        <dbReference type="Proteomes" id="UP001140502"/>
    </source>
</evidence>
<dbReference type="Proteomes" id="UP001140502">
    <property type="component" value="Unassembled WGS sequence"/>
</dbReference>
<evidence type="ECO:0000313" key="2">
    <source>
        <dbReference type="EMBL" id="KAJ4315281.1"/>
    </source>
</evidence>
<sequence>MSTTQHQVAKGQPSGPKSQYEASREAQIDAYLAGSDSRATDTAAIQHRTLKCHALFESCQSNSNRSGDDWLDKMSAEFNWWSLGIGAAKGGHSSLDYRVQTREDVRNTLVNLLESLATSLNKYIDAVHGHPNTRANSGASSSAWLKCAILR</sequence>
<accession>A0A9W9BJW0</accession>
<protein>
    <submittedName>
        <fullName evidence="2">Uncharacterized protein</fullName>
    </submittedName>
</protein>
<gene>
    <name evidence="2" type="ORF">N0V84_008436</name>
</gene>
<dbReference type="EMBL" id="JAPEUR010000207">
    <property type="protein sequence ID" value="KAJ4315281.1"/>
    <property type="molecule type" value="Genomic_DNA"/>
</dbReference>
<proteinExistence type="predicted"/>
<name>A0A9W9BJW0_9HYPO</name>
<keyword evidence="3" id="KW-1185">Reference proteome</keyword>
<evidence type="ECO:0000256" key="1">
    <source>
        <dbReference type="SAM" id="MobiDB-lite"/>
    </source>
</evidence>
<feature type="region of interest" description="Disordered" evidence="1">
    <location>
        <begin position="1"/>
        <end position="23"/>
    </location>
</feature>
<reference evidence="2" key="1">
    <citation type="submission" date="2022-10" db="EMBL/GenBank/DDBJ databases">
        <title>Tapping the CABI collections for fungal endophytes: first genome assemblies for Collariella, Neodidymelliopsis, Ascochyta clinopodiicola, Didymella pomorum, Didymosphaeria variabile, Neocosmospora piperis and Neocucurbitaria cava.</title>
        <authorList>
            <person name="Hill R."/>
        </authorList>
    </citation>
    <scope>NUCLEOTIDE SEQUENCE</scope>
    <source>
        <strain evidence="2">IMI 366586</strain>
    </source>
</reference>
<dbReference type="AlphaFoldDB" id="A0A9W9BJW0"/>
<organism evidence="2 3">
    <name type="scientific">Fusarium piperis</name>
    <dbReference type="NCBI Taxonomy" id="1435070"/>
    <lineage>
        <taxon>Eukaryota</taxon>
        <taxon>Fungi</taxon>
        <taxon>Dikarya</taxon>
        <taxon>Ascomycota</taxon>
        <taxon>Pezizomycotina</taxon>
        <taxon>Sordariomycetes</taxon>
        <taxon>Hypocreomycetidae</taxon>
        <taxon>Hypocreales</taxon>
        <taxon>Nectriaceae</taxon>
        <taxon>Fusarium</taxon>
        <taxon>Fusarium solani species complex</taxon>
    </lineage>
</organism>
<comment type="caution">
    <text evidence="2">The sequence shown here is derived from an EMBL/GenBank/DDBJ whole genome shotgun (WGS) entry which is preliminary data.</text>
</comment>